<organism evidence="3 4">
    <name type="scientific">Symbiodinium necroappetens</name>
    <dbReference type="NCBI Taxonomy" id="1628268"/>
    <lineage>
        <taxon>Eukaryota</taxon>
        <taxon>Sar</taxon>
        <taxon>Alveolata</taxon>
        <taxon>Dinophyceae</taxon>
        <taxon>Suessiales</taxon>
        <taxon>Symbiodiniaceae</taxon>
        <taxon>Symbiodinium</taxon>
    </lineage>
</organism>
<dbReference type="PANTHER" id="PTHR47447">
    <property type="entry name" value="OS03G0856100 PROTEIN"/>
    <property type="match status" value="1"/>
</dbReference>
<gene>
    <name evidence="3" type="ORF">SNEC2469_LOCUS22055</name>
</gene>
<accession>A0A812Y373</accession>
<dbReference type="InterPro" id="IPR002885">
    <property type="entry name" value="PPR_rpt"/>
</dbReference>
<evidence type="ECO:0000313" key="3">
    <source>
        <dbReference type="EMBL" id="CAE7758754.1"/>
    </source>
</evidence>
<evidence type="ECO:0008006" key="5">
    <source>
        <dbReference type="Google" id="ProtNLM"/>
    </source>
</evidence>
<evidence type="ECO:0000313" key="4">
    <source>
        <dbReference type="Proteomes" id="UP000601435"/>
    </source>
</evidence>
<name>A0A812Y373_9DINO</name>
<keyword evidence="4" id="KW-1185">Reference proteome</keyword>
<reference evidence="3" key="1">
    <citation type="submission" date="2021-02" db="EMBL/GenBank/DDBJ databases">
        <authorList>
            <person name="Dougan E. K."/>
            <person name="Rhodes N."/>
            <person name="Thang M."/>
            <person name="Chan C."/>
        </authorList>
    </citation>
    <scope>NUCLEOTIDE SEQUENCE</scope>
</reference>
<feature type="repeat" description="PPR" evidence="2">
    <location>
        <begin position="179"/>
        <end position="213"/>
    </location>
</feature>
<dbReference type="EMBL" id="CAJNJA010039664">
    <property type="protein sequence ID" value="CAE7758754.1"/>
    <property type="molecule type" value="Genomic_DNA"/>
</dbReference>
<dbReference type="NCBIfam" id="TIGR00756">
    <property type="entry name" value="PPR"/>
    <property type="match status" value="1"/>
</dbReference>
<dbReference type="Gene3D" id="1.25.40.10">
    <property type="entry name" value="Tetratricopeptide repeat domain"/>
    <property type="match status" value="4"/>
</dbReference>
<proteinExistence type="predicted"/>
<keyword evidence="1" id="KW-0677">Repeat</keyword>
<sequence length="570" mass="61920">MSPTPDDQVKRALYTELCRATRPVAVQRIVWSLQKQELVVDNRDATVVVQRLGKCSLWDSALDAVMQLACPGLLQPDAVLLGAMVTACGRGNAWTQSLLCLDLLAEYGLEKGIFTVNAAANACLESSWPRALELLRESAYLRLNTVSYNILLGACERGGIRGMRDSILLQMHNSVLLPSLVTYNSLITLCGVDGDWKSALQYLKELRQSQQEVEPDIISYNTAVSVCGSCSQWQPVLALFGDIATHGLQLDAFSLGAAIAGAAKSRRWRSALSLLQLVWPAGSIGIRPNVVVCSSACDALAQGRWERAVGFLADMVRVALLPNAFTISSSIGGCGRGQQWAKPLLLLRWMGRRTGLSYPEGVSATIGACAQAKCWQASCALLQVRRQASEERPGVLAYNAVLGATASSEVEGGAWKWSLRLFWELSHAATSADIISFNSVINACQTGGCWPGSLTLLRRLREAILQPDFLSFSDLGIKFCSTEPQSFRRMSFGFMLLRLFVAVFNRDEHNVVSLRQFVGPHCEGCTVEACSCGYKWELGSSLLAAMRKLPQSEGPNIAAAYEVLVEALAA</sequence>
<dbReference type="PROSITE" id="PS51375">
    <property type="entry name" value="PPR"/>
    <property type="match status" value="1"/>
</dbReference>
<dbReference type="PANTHER" id="PTHR47447:SF17">
    <property type="entry name" value="OS12G0638900 PROTEIN"/>
    <property type="match status" value="1"/>
</dbReference>
<evidence type="ECO:0000256" key="1">
    <source>
        <dbReference type="ARBA" id="ARBA00022737"/>
    </source>
</evidence>
<dbReference type="InterPro" id="IPR011990">
    <property type="entry name" value="TPR-like_helical_dom_sf"/>
</dbReference>
<dbReference type="Pfam" id="PF13812">
    <property type="entry name" value="PPR_3"/>
    <property type="match status" value="1"/>
</dbReference>
<protein>
    <recommendedName>
        <fullName evidence="5">Pentatricopeptide repeat-containing protein, chloroplastic</fullName>
    </recommendedName>
</protein>
<dbReference type="OrthoDB" id="413453at2759"/>
<evidence type="ECO:0000256" key="2">
    <source>
        <dbReference type="PROSITE-ProRule" id="PRU00708"/>
    </source>
</evidence>
<dbReference type="AlphaFoldDB" id="A0A812Y373"/>
<dbReference type="Proteomes" id="UP000601435">
    <property type="component" value="Unassembled WGS sequence"/>
</dbReference>
<comment type="caution">
    <text evidence="3">The sequence shown here is derived from an EMBL/GenBank/DDBJ whole genome shotgun (WGS) entry which is preliminary data.</text>
</comment>